<dbReference type="SUPFAM" id="SSF53649">
    <property type="entry name" value="Alkaline phosphatase-like"/>
    <property type="match status" value="1"/>
</dbReference>
<dbReference type="Proteomes" id="UP000244056">
    <property type="component" value="Chromosome"/>
</dbReference>
<evidence type="ECO:0000313" key="6">
    <source>
        <dbReference type="EMBL" id="AVZ30065.1"/>
    </source>
</evidence>
<accession>A0A2S0Q5T1</accession>
<dbReference type="Pfam" id="PF00245">
    <property type="entry name" value="Alk_phosphatase"/>
    <property type="match status" value="1"/>
</dbReference>
<sequence>MKDISGFGSVRTRLQAAGMVLVLVLSCWLGTTVPAYAQPFNNLQDEVRIWPTNNSTLLVDQRFDLRVESTFPAESGQEPTLTSLRINGVDFTNTFREGINEQLQLPGGELEIGKPTNAGLFGQTLRNYSFENPGTYTVEATVNIGGRSVFARNTYKVQRFQRSGDLSRIIFYVGDGMGVPLRTAARIMEYGVKDGQPAGYMQIEQMPELGLMSTHSLDSIIPDSANTAAAWASGVKTINNAMNAVPDNTPSNPFDNPRVETLPQYMKRKFNWGIGLVTTAFTTDATPGSFGTNIVNRGQNPAIAQSYFDFFSDDGYVLPATGYQGWKKLAQPVDVILGPGARNYVPQSRRDEFKDTASRPDGKDLTEVASELGYSIVKNLNELNSAPNNRPMLGLFLGDFREGSALGASNIPSELDLLISRGQAKIEGRGANELNPPIPPEFASIPTLAEMHQKAIAVLDQLHPEGWILLVESSQSDKLAHPLDTDRTIYEVLALDKAVKGGREYAQRSGNTLLIVTSDHAQGQTIGGTVDSVGIREGRIDLRDAMRSFGGAGFTNYVDADRNGFPDDATPSRKLAIGVSARPVFRTDFLTDDINRAPAVGGDGTQVNPARDPDGLLLTADLQRATTVANHTADDVAIAAEGPGSTLFNGTIDNIQVFQRMAAAISGVRDRNALSQLLTETRPDPQRPQRPVRPEPPVRPVRPFR</sequence>
<dbReference type="AlphaFoldDB" id="A0A2S0Q5T1"/>
<dbReference type="EMBL" id="CP020114">
    <property type="protein sequence ID" value="AVZ30065.1"/>
    <property type="molecule type" value="Genomic_DNA"/>
</dbReference>
<evidence type="ECO:0000256" key="5">
    <source>
        <dbReference type="SAM" id="MobiDB-lite"/>
    </source>
</evidence>
<dbReference type="CDD" id="cd16012">
    <property type="entry name" value="ALP"/>
    <property type="match status" value="1"/>
</dbReference>
<evidence type="ECO:0000256" key="3">
    <source>
        <dbReference type="PIRSR" id="PIRSR601952-2"/>
    </source>
</evidence>
<dbReference type="KEGG" id="nsp:BMF81_01242"/>
<dbReference type="GeneID" id="78016607"/>
<evidence type="ECO:0000313" key="7">
    <source>
        <dbReference type="Proteomes" id="UP000244056"/>
    </source>
</evidence>
<dbReference type="GO" id="GO:0046872">
    <property type="term" value="F:metal ion binding"/>
    <property type="evidence" value="ECO:0007669"/>
    <property type="project" value="UniProtKB-KW"/>
</dbReference>
<proteinExistence type="inferred from homology"/>
<organism evidence="6 7">
    <name type="scientific">Nodularia spumigena UHCC 0039</name>
    <dbReference type="NCBI Taxonomy" id="1914872"/>
    <lineage>
        <taxon>Bacteria</taxon>
        <taxon>Bacillati</taxon>
        <taxon>Cyanobacteriota</taxon>
        <taxon>Cyanophyceae</taxon>
        <taxon>Nostocales</taxon>
        <taxon>Nodulariaceae</taxon>
        <taxon>Nodularia</taxon>
    </lineage>
</organism>
<feature type="region of interest" description="Disordered" evidence="5">
    <location>
        <begin position="679"/>
        <end position="705"/>
    </location>
</feature>
<keyword evidence="1" id="KW-0597">Phosphoprotein</keyword>
<evidence type="ECO:0000256" key="1">
    <source>
        <dbReference type="ARBA" id="ARBA00022553"/>
    </source>
</evidence>
<dbReference type="PANTHER" id="PTHR11596:SF5">
    <property type="entry name" value="ALKALINE PHOSPHATASE"/>
    <property type="match status" value="1"/>
</dbReference>
<feature type="binding site" evidence="3">
    <location>
        <position position="472"/>
    </location>
    <ligand>
        <name>Mg(2+)</name>
        <dbReference type="ChEBI" id="CHEBI:18420"/>
    </ligand>
</feature>
<comment type="cofactor">
    <cofactor evidence="3">
        <name>Zn(2+)</name>
        <dbReference type="ChEBI" id="CHEBI:29105"/>
    </cofactor>
    <text evidence="3">Binds 2 Zn(2+) ions.</text>
</comment>
<dbReference type="EC" id="3.1.3.1" evidence="6"/>
<feature type="active site" description="Phosphoserine intermediate" evidence="2">
    <location>
        <position position="224"/>
    </location>
</feature>
<evidence type="ECO:0000256" key="4">
    <source>
        <dbReference type="RuleBase" id="RU003946"/>
    </source>
</evidence>
<dbReference type="InterPro" id="IPR017850">
    <property type="entry name" value="Alkaline_phosphatase_core_sf"/>
</dbReference>
<feature type="binding site" evidence="3">
    <location>
        <position position="284"/>
    </location>
    <ligand>
        <name>Mg(2+)</name>
        <dbReference type="ChEBI" id="CHEBI:18420"/>
    </ligand>
</feature>
<dbReference type="PROSITE" id="PS51257">
    <property type="entry name" value="PROKAR_LIPOPROTEIN"/>
    <property type="match status" value="1"/>
</dbReference>
<dbReference type="PRINTS" id="PR00113">
    <property type="entry name" value="ALKPHPHTASE"/>
</dbReference>
<feature type="binding site" evidence="3">
    <location>
        <position position="519"/>
    </location>
    <ligand>
        <name>Zn(2+)</name>
        <dbReference type="ChEBI" id="CHEBI:29105"/>
        <label>2</label>
    </ligand>
</feature>
<feature type="binding site" evidence="3">
    <location>
        <position position="175"/>
    </location>
    <ligand>
        <name>Mg(2+)</name>
        <dbReference type="ChEBI" id="CHEBI:18420"/>
    </ligand>
</feature>
<dbReference type="InterPro" id="IPR001952">
    <property type="entry name" value="Alkaline_phosphatase"/>
</dbReference>
<keyword evidence="3" id="KW-0460">Magnesium</keyword>
<comment type="similarity">
    <text evidence="4">Belongs to the alkaline phosphatase family.</text>
</comment>
<feature type="binding site" evidence="3">
    <location>
        <position position="477"/>
    </location>
    <ligand>
        <name>Zn(2+)</name>
        <dbReference type="ChEBI" id="CHEBI:29105"/>
        <label>2</label>
    </ligand>
</feature>
<feature type="binding site" evidence="3">
    <location>
        <position position="631"/>
    </location>
    <ligand>
        <name>Zn(2+)</name>
        <dbReference type="ChEBI" id="CHEBI:29105"/>
        <label>2</label>
    </ligand>
</feature>
<dbReference type="SMART" id="SM00098">
    <property type="entry name" value="alkPPc"/>
    <property type="match status" value="1"/>
</dbReference>
<feature type="binding site" evidence="3">
    <location>
        <position position="286"/>
    </location>
    <ligand>
        <name>Mg(2+)</name>
        <dbReference type="ChEBI" id="CHEBI:18420"/>
    </ligand>
</feature>
<keyword evidence="3" id="KW-0862">Zinc</keyword>
<protein>
    <submittedName>
        <fullName evidence="6">Alkaline phosphatase</fullName>
        <ecNumber evidence="6">3.1.3.1</ecNumber>
    </submittedName>
</protein>
<evidence type="ECO:0000256" key="2">
    <source>
        <dbReference type="PIRSR" id="PIRSR601952-1"/>
    </source>
</evidence>
<dbReference type="PANTHER" id="PTHR11596">
    <property type="entry name" value="ALKALINE PHOSPHATASE"/>
    <property type="match status" value="1"/>
</dbReference>
<keyword evidence="6" id="KW-0378">Hydrolase</keyword>
<keyword evidence="3" id="KW-0479">Metal-binding</keyword>
<gene>
    <name evidence="6" type="primary">phoA</name>
    <name evidence="6" type="ORF">BMF81_01242</name>
</gene>
<dbReference type="Gene3D" id="3.40.720.10">
    <property type="entry name" value="Alkaline Phosphatase, subunit A"/>
    <property type="match status" value="2"/>
</dbReference>
<feature type="binding site" evidence="3">
    <location>
        <position position="520"/>
    </location>
    <ligand>
        <name>Zn(2+)</name>
        <dbReference type="ChEBI" id="CHEBI:29105"/>
        <label>2</label>
    </ligand>
</feature>
<feature type="binding site" evidence="3">
    <location>
        <position position="481"/>
    </location>
    <ligand>
        <name>Zn(2+)</name>
        <dbReference type="ChEBI" id="CHEBI:29105"/>
        <label>2</label>
    </ligand>
</feature>
<dbReference type="RefSeq" id="WP_107806056.1">
    <property type="nucleotide sequence ID" value="NZ_CAWNZE010000001.1"/>
</dbReference>
<name>A0A2S0Q5T1_NODSP</name>
<comment type="cofactor">
    <cofactor evidence="3">
        <name>Mg(2+)</name>
        <dbReference type="ChEBI" id="CHEBI:18420"/>
    </cofactor>
    <text evidence="3">Binds 1 Mg(2+) ion.</text>
</comment>
<feature type="compositionally biased region" description="Pro residues" evidence="5">
    <location>
        <begin position="694"/>
        <end position="705"/>
    </location>
</feature>
<reference evidence="6 7" key="1">
    <citation type="submission" date="2017-03" db="EMBL/GenBank/DDBJ databases">
        <title>Comparative genomics of the toxic Baltic Sea cyanobacteria Nodularia spumigena UHCC 0039 and its response on varying salinity.</title>
        <authorList>
            <person name="Teikari J.E."/>
        </authorList>
    </citation>
    <scope>NUCLEOTIDE SEQUENCE [LARGE SCALE GENOMIC DNA]</scope>
    <source>
        <strain evidence="6 7">UHCC 0039</strain>
    </source>
</reference>
<dbReference type="GO" id="GO:0004035">
    <property type="term" value="F:alkaline phosphatase activity"/>
    <property type="evidence" value="ECO:0007669"/>
    <property type="project" value="UniProtKB-EC"/>
</dbReference>